<proteinExistence type="predicted"/>
<accession>A0ABT0AGZ6</accession>
<keyword evidence="2" id="KW-1185">Reference proteome</keyword>
<sequence>MNDLANAALAPALLTVPGIDNSGPGHWQTIWEREDAACRRVHLGAWSAPGREAWVSRLNSAIAAATRPVILIAHSLGCHAVGWWNAAEPELLSRVAGALLVAPPDVEYAPIDPRLRPFGPVVRKRLAFPALLVASRNDPYASYGHARRMARIWGARMVDAGPMGHINAASGLRDWPYGKYLVQRLIAAVAPPPRPLLEAGALATLLGQGEAPRSPR</sequence>
<gene>
    <name evidence="1" type="ORF">MTR65_17300</name>
</gene>
<organism evidence="1 2">
    <name type="scientific">Novosphingobium mangrovi</name>
    <name type="common">ex Hu et al. 2023</name>
    <dbReference type="NCBI Taxonomy" id="2930094"/>
    <lineage>
        <taxon>Bacteria</taxon>
        <taxon>Pseudomonadati</taxon>
        <taxon>Pseudomonadota</taxon>
        <taxon>Alphaproteobacteria</taxon>
        <taxon>Sphingomonadales</taxon>
        <taxon>Sphingomonadaceae</taxon>
        <taxon>Novosphingobium</taxon>
    </lineage>
</organism>
<dbReference type="Proteomes" id="UP001162802">
    <property type="component" value="Unassembled WGS sequence"/>
</dbReference>
<protein>
    <submittedName>
        <fullName evidence="1">Alpha/beta hydrolase</fullName>
    </submittedName>
</protein>
<dbReference type="SUPFAM" id="SSF53474">
    <property type="entry name" value="alpha/beta-Hydrolases"/>
    <property type="match status" value="1"/>
</dbReference>
<keyword evidence="1" id="KW-0378">Hydrolase</keyword>
<dbReference type="Pfam" id="PF06821">
    <property type="entry name" value="Ser_hydrolase"/>
    <property type="match status" value="1"/>
</dbReference>
<dbReference type="EMBL" id="JALHAT010000041">
    <property type="protein sequence ID" value="MCJ1962453.1"/>
    <property type="molecule type" value="Genomic_DNA"/>
</dbReference>
<dbReference type="InterPro" id="IPR029058">
    <property type="entry name" value="AB_hydrolase_fold"/>
</dbReference>
<dbReference type="Gene3D" id="3.40.50.1820">
    <property type="entry name" value="alpha/beta hydrolase"/>
    <property type="match status" value="1"/>
</dbReference>
<dbReference type="GO" id="GO:0016787">
    <property type="term" value="F:hydrolase activity"/>
    <property type="evidence" value="ECO:0007669"/>
    <property type="project" value="UniProtKB-KW"/>
</dbReference>
<dbReference type="InterPro" id="IPR010662">
    <property type="entry name" value="RBBP9/YdeN"/>
</dbReference>
<evidence type="ECO:0000313" key="1">
    <source>
        <dbReference type="EMBL" id="MCJ1962453.1"/>
    </source>
</evidence>
<dbReference type="RefSeq" id="WP_243802417.1">
    <property type="nucleotide sequence ID" value="NZ_JALHAT010000041.1"/>
</dbReference>
<reference evidence="1" key="1">
    <citation type="submission" date="2022-03" db="EMBL/GenBank/DDBJ databases">
        <title>Identification of a novel bacterium isolated from mangrove sediments.</title>
        <authorList>
            <person name="Pan X."/>
        </authorList>
    </citation>
    <scope>NUCLEOTIDE SEQUENCE</scope>
    <source>
        <strain evidence="1">B2637</strain>
    </source>
</reference>
<evidence type="ECO:0000313" key="2">
    <source>
        <dbReference type="Proteomes" id="UP001162802"/>
    </source>
</evidence>
<name>A0ABT0AGZ6_9SPHN</name>
<comment type="caution">
    <text evidence="1">The sequence shown here is derived from an EMBL/GenBank/DDBJ whole genome shotgun (WGS) entry which is preliminary data.</text>
</comment>